<feature type="domain" description="Flagellar assembly protein T C-terminal" evidence="2">
    <location>
        <begin position="331"/>
        <end position="406"/>
    </location>
</feature>
<dbReference type="InterPro" id="IPR032386">
    <property type="entry name" value="FlgT_M"/>
</dbReference>
<dbReference type="InterPro" id="IPR038165">
    <property type="entry name" value="FlgT_C_sf"/>
</dbReference>
<feature type="signal peptide" evidence="1">
    <location>
        <begin position="1"/>
        <end position="25"/>
    </location>
</feature>
<sequence>MKSVFKLFLWITFGFGLLFSSMAYASDFQVVEAEGVAPVEYGDEVSARVRAMRNAIKNASMQVSASVQSSQVMENGNLTVDYLRVNSAAQVSGIEVLSEQNEGGLYKVKIEATVAPSQQCANVVSNSYHKSVAITGFAMEHPEHSTLGRLGSVDRSLAALLVNDLNGRQGIRALSANYMTLYPNTPNAPTQISPRMTLTRAVSTAKDLGVQFIVSGVIRDMAMENPDAPRAGNWDNWLKKVGISKAKRTRHFVFDVFVHDGYSGALVFQSRYKTYGLWNEKNHAEVGFGTAKFFSTDYGQQVRLLIDQAVNDLQKTVQCQPFMATIAQVDGQRIYVSSGAESGLRPGDFLSVYRTSQKFNREGDSFWQISDTRLVAEVKQVQPYYAVAELAIGAERLNLQVEDIVMAW</sequence>
<organism evidence="5 6">
    <name type="scientific">Reinekea marinisedimentorum</name>
    <dbReference type="NCBI Taxonomy" id="230495"/>
    <lineage>
        <taxon>Bacteria</taxon>
        <taxon>Pseudomonadati</taxon>
        <taxon>Pseudomonadota</taxon>
        <taxon>Gammaproteobacteria</taxon>
        <taxon>Oceanospirillales</taxon>
        <taxon>Saccharospirillaceae</taxon>
        <taxon>Reinekea</taxon>
    </lineage>
</organism>
<dbReference type="Pfam" id="PF16539">
    <property type="entry name" value="FlgT_M"/>
    <property type="match status" value="1"/>
</dbReference>
<dbReference type="OrthoDB" id="8778507at2"/>
<dbReference type="Pfam" id="PF16548">
    <property type="entry name" value="FlgT_N"/>
    <property type="match status" value="1"/>
</dbReference>
<evidence type="ECO:0000259" key="4">
    <source>
        <dbReference type="Pfam" id="PF16548"/>
    </source>
</evidence>
<keyword evidence="5" id="KW-0966">Cell projection</keyword>
<name>A0A4R3HVK6_9GAMM</name>
<dbReference type="Pfam" id="PF16538">
    <property type="entry name" value="FlgT_C"/>
    <property type="match status" value="1"/>
</dbReference>
<gene>
    <name evidence="5" type="ORF">BCF53_12011</name>
</gene>
<feature type="chain" id="PRO_5020580542" evidence="1">
    <location>
        <begin position="26"/>
        <end position="408"/>
    </location>
</feature>
<dbReference type="EMBL" id="SLZR01000020">
    <property type="protein sequence ID" value="TCS37152.1"/>
    <property type="molecule type" value="Genomic_DNA"/>
</dbReference>
<dbReference type="InterPro" id="IPR038180">
    <property type="entry name" value="FlgT_N_sf"/>
</dbReference>
<protein>
    <submittedName>
        <fullName evidence="5">Flagellar assembly T-like protein</fullName>
    </submittedName>
</protein>
<dbReference type="Proteomes" id="UP000295793">
    <property type="component" value="Unassembled WGS sequence"/>
</dbReference>
<dbReference type="Gene3D" id="2.40.10.410">
    <property type="entry name" value="FlgT, C-terminal domain"/>
    <property type="match status" value="1"/>
</dbReference>
<dbReference type="RefSeq" id="WP_132703403.1">
    <property type="nucleotide sequence ID" value="NZ_SLZR01000020.1"/>
</dbReference>
<comment type="caution">
    <text evidence="5">The sequence shown here is derived from an EMBL/GenBank/DDBJ whole genome shotgun (WGS) entry which is preliminary data.</text>
</comment>
<keyword evidence="5" id="KW-0282">Flagellum</keyword>
<proteinExistence type="predicted"/>
<keyword evidence="1" id="KW-0732">Signal</keyword>
<dbReference type="Gene3D" id="3.40.50.10610">
    <property type="entry name" value="ABC-type transport auxiliary lipoprotein component"/>
    <property type="match status" value="1"/>
</dbReference>
<reference evidence="5 6" key="1">
    <citation type="submission" date="2019-03" db="EMBL/GenBank/DDBJ databases">
        <title>Genomic Encyclopedia of Archaeal and Bacterial Type Strains, Phase II (KMG-II): from individual species to whole genera.</title>
        <authorList>
            <person name="Goeker M."/>
        </authorList>
    </citation>
    <scope>NUCLEOTIDE SEQUENCE [LARGE SCALE GENOMIC DNA]</scope>
    <source>
        <strain evidence="5 6">DSM 15388</strain>
    </source>
</reference>
<evidence type="ECO:0000313" key="5">
    <source>
        <dbReference type="EMBL" id="TCS37152.1"/>
    </source>
</evidence>
<dbReference type="InterPro" id="IPR032388">
    <property type="entry name" value="FlgT_C"/>
</dbReference>
<feature type="domain" description="Flagellar assembly protein T middle" evidence="3">
    <location>
        <begin position="125"/>
        <end position="287"/>
    </location>
</feature>
<dbReference type="AlphaFoldDB" id="A0A4R3HVK6"/>
<evidence type="ECO:0000259" key="2">
    <source>
        <dbReference type="Pfam" id="PF16538"/>
    </source>
</evidence>
<evidence type="ECO:0000256" key="1">
    <source>
        <dbReference type="SAM" id="SignalP"/>
    </source>
</evidence>
<dbReference type="Gene3D" id="3.30.1660.40">
    <property type="entry name" value="FlgT, N-terminal domain"/>
    <property type="match status" value="1"/>
</dbReference>
<keyword evidence="6" id="KW-1185">Reference proteome</keyword>
<accession>A0A4R3HVK6</accession>
<dbReference type="InterPro" id="IPR032370">
    <property type="entry name" value="FlgT_N"/>
</dbReference>
<keyword evidence="5" id="KW-0969">Cilium</keyword>
<evidence type="ECO:0000259" key="3">
    <source>
        <dbReference type="Pfam" id="PF16539"/>
    </source>
</evidence>
<evidence type="ECO:0000313" key="6">
    <source>
        <dbReference type="Proteomes" id="UP000295793"/>
    </source>
</evidence>
<feature type="domain" description="Flagellar assembly protein T N-terminal" evidence="4">
    <location>
        <begin position="30"/>
        <end position="115"/>
    </location>
</feature>